<dbReference type="Proteomes" id="UP000002382">
    <property type="component" value="Chromosome"/>
</dbReference>
<dbReference type="eggNOG" id="COG4254">
    <property type="taxonomic scope" value="Bacteria"/>
</dbReference>
<accession>C5CEX4</accession>
<reference evidence="2 3" key="1">
    <citation type="submission" date="2009-06" db="EMBL/GenBank/DDBJ databases">
        <title>Complete sequence of Thermotogales bacterium TBF 19.5.1.</title>
        <authorList>
            <consortium name="US DOE Joint Genome Institute"/>
            <person name="Lucas S."/>
            <person name="Copeland A."/>
            <person name="Lapidus A."/>
            <person name="Glavina del Rio T."/>
            <person name="Tice H."/>
            <person name="Bruce D."/>
            <person name="Goodwin L."/>
            <person name="Pitluck S."/>
            <person name="Chertkov O."/>
            <person name="Brettin T."/>
            <person name="Detter J.C."/>
            <person name="Han C."/>
            <person name="Schmutz J."/>
            <person name="Larimer F."/>
            <person name="Land M."/>
            <person name="Hauser L."/>
            <person name="Kyrpides N."/>
            <person name="Ovchinnikova G."/>
            <person name="Noll K."/>
        </authorList>
    </citation>
    <scope>NUCLEOTIDE SEQUENCE [LARGE SCALE GENOMIC DNA]</scope>
    <source>
        <strain evidence="3">ATCC BAA-1733 / DSM 21960 / TBF 19.5.1</strain>
    </source>
</reference>
<dbReference type="KEGG" id="kol:Kole_0589"/>
<proteinExistence type="predicted"/>
<evidence type="ECO:0008006" key="4">
    <source>
        <dbReference type="Google" id="ProtNLM"/>
    </source>
</evidence>
<dbReference type="EMBL" id="CP001634">
    <property type="protein sequence ID" value="ACR79308.1"/>
    <property type="molecule type" value="Genomic_DNA"/>
</dbReference>
<feature type="signal peptide" evidence="1">
    <location>
        <begin position="1"/>
        <end position="19"/>
    </location>
</feature>
<protein>
    <recommendedName>
        <fullName evidence="4">DUF5723 domain-containing protein</fullName>
    </recommendedName>
</protein>
<name>C5CEX4_KOSOT</name>
<dbReference type="RefSeq" id="WP_012745090.1">
    <property type="nucleotide sequence ID" value="NC_012785.1"/>
</dbReference>
<keyword evidence="1" id="KW-0732">Signal</keyword>
<dbReference type="AlphaFoldDB" id="C5CEX4"/>
<gene>
    <name evidence="2" type="ordered locus">Kole_0589</name>
</gene>
<dbReference type="HOGENOM" id="CLU_631320_0_0_0"/>
<feature type="chain" id="PRO_5002949478" description="DUF5723 domain-containing protein" evidence="1">
    <location>
        <begin position="20"/>
        <end position="434"/>
    </location>
</feature>
<sequence length="434" mass="48375">MRKVIVLSLLLLTTSLFFAFGPELSFGTVTLGATDSYFVYMFHYPVTDIIPGIDLDFGFDMYQTEIGGQMYFGKPSLDATPSTNVLNGFSIYAVSLRTKLLDLRYGKMGFYSKGIGLLLNSYTKPRAWAFDANIKFFQPGLSLHVPFEIVSLNPFVVDKTSSLWFGGVFFDLPLNLKLDTTFVWESNSAITDSGEIPAYGLTASLDFPIVNWKLIRLIPSAETAILATKDFSHIGFGAGVGARAAILDLLRIRGGLVYYSENFIPGYYNADYEYKKMMELYEGQSWLPRITDAATPALGWFIRGDVGIGDMLILKVNVDSYNTLPNSPVVKGYLRVRIPEVNLGKFGGVPEFFAEAGYYQDNFPVAELFGENWKNALLNENTRLSFGAIYPLAGNMAAHFIVNYNPAAKDFDYLIMFESLSDRMPGAWLDPSED</sequence>
<evidence type="ECO:0000256" key="1">
    <source>
        <dbReference type="SAM" id="SignalP"/>
    </source>
</evidence>
<keyword evidence="3" id="KW-1185">Reference proteome</keyword>
<dbReference type="STRING" id="521045.Kole_0589"/>
<dbReference type="OrthoDB" id="48708at2"/>
<organism evidence="2 3">
    <name type="scientific">Kosmotoga olearia (strain ATCC BAA-1733 / DSM 21960 / TBF 19.5.1)</name>
    <dbReference type="NCBI Taxonomy" id="521045"/>
    <lineage>
        <taxon>Bacteria</taxon>
        <taxon>Thermotogati</taxon>
        <taxon>Thermotogota</taxon>
        <taxon>Thermotogae</taxon>
        <taxon>Kosmotogales</taxon>
        <taxon>Kosmotogaceae</taxon>
        <taxon>Kosmotoga</taxon>
    </lineage>
</organism>
<reference evidence="2 3" key="2">
    <citation type="journal article" date="2011" name="J. Bacteriol.">
        <title>Genome Sequence of Kosmotoga olearia Strain TBF 19.5.1, a Thermophilic Bacterium with a Wide Growth Temperature Range, Isolated from the Troll B Oil Platform in the North Sea.</title>
        <authorList>
            <person name="Swithers K.S."/>
            <person name="Dipippo J.L."/>
            <person name="Bruce D.C."/>
            <person name="Detter C."/>
            <person name="Tapia R."/>
            <person name="Han S."/>
            <person name="Goodwin L.A."/>
            <person name="Han J."/>
            <person name="Woyke T."/>
            <person name="Pitluck S."/>
            <person name="Pennacchio L."/>
            <person name="Nolan M."/>
            <person name="Mikhailova N."/>
            <person name="Land M.L."/>
            <person name="Nesbo C.L."/>
            <person name="Gogarten J.P."/>
            <person name="Noll K.M."/>
        </authorList>
    </citation>
    <scope>NUCLEOTIDE SEQUENCE [LARGE SCALE GENOMIC DNA]</scope>
    <source>
        <strain evidence="3">ATCC BAA-1733 / DSM 21960 / TBF 19.5.1</strain>
    </source>
</reference>
<evidence type="ECO:0000313" key="2">
    <source>
        <dbReference type="EMBL" id="ACR79308.1"/>
    </source>
</evidence>
<evidence type="ECO:0000313" key="3">
    <source>
        <dbReference type="Proteomes" id="UP000002382"/>
    </source>
</evidence>